<gene>
    <name evidence="2" type="ORF">DFH07DRAFT_781036</name>
</gene>
<dbReference type="SUPFAM" id="SSF90073">
    <property type="entry name" value="GCM domain"/>
    <property type="match status" value="1"/>
</dbReference>
<dbReference type="Proteomes" id="UP001215280">
    <property type="component" value="Unassembled WGS sequence"/>
</dbReference>
<comment type="caution">
    <text evidence="2">The sequence shown here is derived from an EMBL/GenBank/DDBJ whole genome shotgun (WGS) entry which is preliminary data.</text>
</comment>
<organism evidence="2 3">
    <name type="scientific">Mycena maculata</name>
    <dbReference type="NCBI Taxonomy" id="230809"/>
    <lineage>
        <taxon>Eukaryota</taxon>
        <taxon>Fungi</taxon>
        <taxon>Dikarya</taxon>
        <taxon>Basidiomycota</taxon>
        <taxon>Agaricomycotina</taxon>
        <taxon>Agaricomycetes</taxon>
        <taxon>Agaricomycetidae</taxon>
        <taxon>Agaricales</taxon>
        <taxon>Marasmiineae</taxon>
        <taxon>Mycenaceae</taxon>
        <taxon>Mycena</taxon>
    </lineage>
</organism>
<keyword evidence="3" id="KW-1185">Reference proteome</keyword>
<evidence type="ECO:0000313" key="3">
    <source>
        <dbReference type="Proteomes" id="UP001215280"/>
    </source>
</evidence>
<dbReference type="AlphaFoldDB" id="A0AAD7MTG8"/>
<evidence type="ECO:0000313" key="2">
    <source>
        <dbReference type="EMBL" id="KAJ7732048.1"/>
    </source>
</evidence>
<feature type="compositionally biased region" description="Pro residues" evidence="1">
    <location>
        <begin position="18"/>
        <end position="36"/>
    </location>
</feature>
<dbReference type="GO" id="GO:0006355">
    <property type="term" value="P:regulation of DNA-templated transcription"/>
    <property type="evidence" value="ECO:0007669"/>
    <property type="project" value="InterPro"/>
</dbReference>
<accession>A0AAD7MTG8</accession>
<dbReference type="GO" id="GO:0003677">
    <property type="term" value="F:DNA binding"/>
    <property type="evidence" value="ECO:0007669"/>
    <property type="project" value="InterPro"/>
</dbReference>
<dbReference type="InterPro" id="IPR036115">
    <property type="entry name" value="GCM_dom_sf"/>
</dbReference>
<evidence type="ECO:0008006" key="4">
    <source>
        <dbReference type="Google" id="ProtNLM"/>
    </source>
</evidence>
<reference evidence="2" key="1">
    <citation type="submission" date="2023-03" db="EMBL/GenBank/DDBJ databases">
        <title>Massive genome expansion in bonnet fungi (Mycena s.s.) driven by repeated elements and novel gene families across ecological guilds.</title>
        <authorList>
            <consortium name="Lawrence Berkeley National Laboratory"/>
            <person name="Harder C.B."/>
            <person name="Miyauchi S."/>
            <person name="Viragh M."/>
            <person name="Kuo A."/>
            <person name="Thoen E."/>
            <person name="Andreopoulos B."/>
            <person name="Lu D."/>
            <person name="Skrede I."/>
            <person name="Drula E."/>
            <person name="Henrissat B."/>
            <person name="Morin E."/>
            <person name="Kohler A."/>
            <person name="Barry K."/>
            <person name="LaButti K."/>
            <person name="Morin E."/>
            <person name="Salamov A."/>
            <person name="Lipzen A."/>
            <person name="Mereny Z."/>
            <person name="Hegedus B."/>
            <person name="Baldrian P."/>
            <person name="Stursova M."/>
            <person name="Weitz H."/>
            <person name="Taylor A."/>
            <person name="Grigoriev I.V."/>
            <person name="Nagy L.G."/>
            <person name="Martin F."/>
            <person name="Kauserud H."/>
        </authorList>
    </citation>
    <scope>NUCLEOTIDE SEQUENCE</scope>
    <source>
        <strain evidence="2">CBHHK188m</strain>
    </source>
</reference>
<name>A0AAD7MTG8_9AGAR</name>
<sequence>MFQRLQSLFGFGAKPPEAKPNPPPLPPRPGPPPLPGNKPHQYPRAPAGSALPSMHQPGSAAMDQLIPPATEFYNSIMGSVPGQQPAEIHGYNTPEWSGFWNHPGNVPLFAQNPAPGPMPPPFHPYSYFPPQPATVYVPGNGIQPPMIPALPPSWPHIPNVNPRMPSAVTPAPLSIPVLATSHPENTDAPLYQWPNGDVKLECTYGQEPVGWDDQGWKWRSSGSRRKGVPESATNVDKRLCLGVFRCGCTDNTGAPSRFFRPKSATKARNRQHTETCDICRTNLVHIPILDDEQNPKVVRHHLGRHDHPRPPLTKLSASEAEALDLQVRQNPQATAQQLRVGAGATQLPLGAINPILSNPRKARHEVEQSKVRQDIIPAATRNSGFQLLESFSALKNSFAIPWIVEAELLGRQYICMQTPFMRDVLLRDSVQSWHAENLEAESGRHGVITDGTHNFFKQGILLTSLVFSPILFRWVVVLYTWIGSQDQEHHIPHFKQLVQVIAEICTRGLGFDFDDRLFSAILDFSNAQRNGFIEAFVNYMCSRIPGWNELSVKSQKSERATLRSRAQTLLIGCKVHWRRSTHKIKQVVGLKFQFRFEGLITILEAESTTPAEFLQAVHDIHREFPEVRPWLSWWILPGNGGMIFPAMQRMSPELRAQLPSSTNGAESAHNLLYRGAGKHHDIWEGVRRLYCVQRETEMLYDAVLVLSHVAGHVHARFQGAKPQPMSRISHTWYENDGRAPDTRERLAAVEKLEADLIAQKSSLSQAERFVAANLMINSTGEAGSGKQQQPDTRLLQSYKWDANSCYIDAPMEAFFRAFVSMSDAVRTDFLRRIRTECQGTGLQDVFEHFWLRGLHAEKGQYKR</sequence>
<protein>
    <recommendedName>
        <fullName evidence="4">GCM domain-containing protein</fullName>
    </recommendedName>
</protein>
<proteinExistence type="predicted"/>
<dbReference type="EMBL" id="JARJLG010000178">
    <property type="protein sequence ID" value="KAJ7732048.1"/>
    <property type="molecule type" value="Genomic_DNA"/>
</dbReference>
<evidence type="ECO:0000256" key="1">
    <source>
        <dbReference type="SAM" id="MobiDB-lite"/>
    </source>
</evidence>
<feature type="region of interest" description="Disordered" evidence="1">
    <location>
        <begin position="1"/>
        <end position="61"/>
    </location>
</feature>